<accession>A0A2I0J0N6</accession>
<sequence>MLRGAYYSHLLAHTSSFSDLIEAGKKLDMDVKLGRIDGKSRKKDGEASKKQTVGTSRKGNKIRTEVPSPNFDPIVHNQNLRCEFHQGAPSHTLDNCWRLGNKIQEMINAKQISFNDVKPLNVQANPLPNHGSSSGPSINMISTAAIGEEDDVQEIPVPFVIDYAPAEIAVAYASFFIKCPEPANKGKAPAPAFSAIPEAVLFPVKKVTEQEAEVFMKVIKASEYKVVEQMGKSPAHISLLALLLSSKPHRDALLKVLTAAQVLKDIVPDRIEETVNFIFLNQISFVDDELPYEDDRMIRKLLLKNEYVPGTGLGARAQGILRPIEVEEYRNRRGLGFHPSYHEIVQARRGKHLQRLAAHYGKLSRGISVPPLSQFFPALPQVVGGTSDSPSTESNDSSLDVVEVFLALPTTYAVTEETSFGVHIRPAREDEELTNRTAVPLY</sequence>
<name>A0A2I0J0N6_PUNGR</name>
<organism evidence="3 4">
    <name type="scientific">Punica granatum</name>
    <name type="common">Pomegranate</name>
    <dbReference type="NCBI Taxonomy" id="22663"/>
    <lineage>
        <taxon>Eukaryota</taxon>
        <taxon>Viridiplantae</taxon>
        <taxon>Streptophyta</taxon>
        <taxon>Embryophyta</taxon>
        <taxon>Tracheophyta</taxon>
        <taxon>Spermatophyta</taxon>
        <taxon>Magnoliopsida</taxon>
        <taxon>eudicotyledons</taxon>
        <taxon>Gunneridae</taxon>
        <taxon>Pentapetalae</taxon>
        <taxon>rosids</taxon>
        <taxon>malvids</taxon>
        <taxon>Myrtales</taxon>
        <taxon>Lythraceae</taxon>
        <taxon>Punica</taxon>
    </lineage>
</organism>
<dbReference type="EMBL" id="PGOL01002196">
    <property type="protein sequence ID" value="PKI49811.1"/>
    <property type="molecule type" value="Genomic_DNA"/>
</dbReference>
<dbReference type="Proteomes" id="UP000233551">
    <property type="component" value="Unassembled WGS sequence"/>
</dbReference>
<evidence type="ECO:0000259" key="2">
    <source>
        <dbReference type="PROSITE" id="PS50174"/>
    </source>
</evidence>
<dbReference type="InterPro" id="IPR000467">
    <property type="entry name" value="G_patch_dom"/>
</dbReference>
<feature type="domain" description="G-patch" evidence="2">
    <location>
        <begin position="294"/>
        <end position="340"/>
    </location>
</feature>
<dbReference type="Pfam" id="PF01585">
    <property type="entry name" value="G-patch"/>
    <property type="match status" value="1"/>
</dbReference>
<keyword evidence="4" id="KW-1185">Reference proteome</keyword>
<protein>
    <recommendedName>
        <fullName evidence="2">G-patch domain-containing protein</fullName>
    </recommendedName>
</protein>
<evidence type="ECO:0000313" key="3">
    <source>
        <dbReference type="EMBL" id="PKI49811.1"/>
    </source>
</evidence>
<evidence type="ECO:0000313" key="4">
    <source>
        <dbReference type="Proteomes" id="UP000233551"/>
    </source>
</evidence>
<comment type="caution">
    <text evidence="3">The sequence shown here is derived from an EMBL/GenBank/DDBJ whole genome shotgun (WGS) entry which is preliminary data.</text>
</comment>
<proteinExistence type="predicted"/>
<dbReference type="GO" id="GO:0003676">
    <property type="term" value="F:nucleic acid binding"/>
    <property type="evidence" value="ECO:0007669"/>
    <property type="project" value="InterPro"/>
</dbReference>
<feature type="region of interest" description="Disordered" evidence="1">
    <location>
        <begin position="39"/>
        <end position="70"/>
    </location>
</feature>
<gene>
    <name evidence="3" type="ORF">CRG98_029788</name>
</gene>
<reference evidence="3 4" key="1">
    <citation type="submission" date="2017-11" db="EMBL/GenBank/DDBJ databases">
        <title>De-novo sequencing of pomegranate (Punica granatum L.) genome.</title>
        <authorList>
            <person name="Akparov Z."/>
            <person name="Amiraslanov A."/>
            <person name="Hajiyeva S."/>
            <person name="Abbasov M."/>
            <person name="Kaur K."/>
            <person name="Hamwieh A."/>
            <person name="Solovyev V."/>
            <person name="Salamov A."/>
            <person name="Braich B."/>
            <person name="Kosarev P."/>
            <person name="Mahmoud A."/>
            <person name="Hajiyev E."/>
            <person name="Babayeva S."/>
            <person name="Izzatullayeva V."/>
            <person name="Mammadov A."/>
            <person name="Mammadov A."/>
            <person name="Sharifova S."/>
            <person name="Ojaghi J."/>
            <person name="Eynullazada K."/>
            <person name="Bayramov B."/>
            <person name="Abdulazimova A."/>
            <person name="Shahmuradov I."/>
        </authorList>
    </citation>
    <scope>NUCLEOTIDE SEQUENCE [LARGE SCALE GENOMIC DNA]</scope>
    <source>
        <strain evidence="4">cv. AG2017</strain>
        <tissue evidence="3">Leaf</tissue>
    </source>
</reference>
<dbReference type="SMART" id="SM00443">
    <property type="entry name" value="G_patch"/>
    <property type="match status" value="1"/>
</dbReference>
<dbReference type="AlphaFoldDB" id="A0A2I0J0N6"/>
<dbReference type="PROSITE" id="PS50174">
    <property type="entry name" value="G_PATCH"/>
    <property type="match status" value="1"/>
</dbReference>
<dbReference type="PANTHER" id="PTHR32108">
    <property type="entry name" value="DNA-DIRECTED RNA POLYMERASE SUBUNIT ALPHA"/>
    <property type="match status" value="1"/>
</dbReference>
<evidence type="ECO:0000256" key="1">
    <source>
        <dbReference type="SAM" id="MobiDB-lite"/>
    </source>
</evidence>
<dbReference type="PANTHER" id="PTHR32108:SF9">
    <property type="entry name" value="REVERSE TRANSCRIPTASE RNASE H-LIKE DOMAIN-CONTAINING PROTEIN"/>
    <property type="match status" value="1"/>
</dbReference>
<feature type="compositionally biased region" description="Basic and acidic residues" evidence="1">
    <location>
        <begin position="39"/>
        <end position="49"/>
    </location>
</feature>